<dbReference type="InterPro" id="IPR051396">
    <property type="entry name" value="Bact_Antivir_Def_Nuclease"/>
</dbReference>
<organism evidence="3">
    <name type="scientific">marine sediment metagenome</name>
    <dbReference type="NCBI Taxonomy" id="412755"/>
    <lineage>
        <taxon>unclassified sequences</taxon>
        <taxon>metagenomes</taxon>
        <taxon>ecological metagenomes</taxon>
    </lineage>
</organism>
<evidence type="ECO:0000259" key="2">
    <source>
        <dbReference type="Pfam" id="PF20469"/>
    </source>
</evidence>
<dbReference type="PANTHER" id="PTHR43581:SF4">
    <property type="entry name" value="ATP_GTP PHOSPHATASE"/>
    <property type="match status" value="1"/>
</dbReference>
<feature type="non-terminal residue" evidence="3">
    <location>
        <position position="1"/>
    </location>
</feature>
<feature type="domain" description="Endonuclease GajA/Old nuclease/RecF-like AAA" evidence="1">
    <location>
        <begin position="19"/>
        <end position="103"/>
    </location>
</feature>
<sequence>ALTVKPVFSWDKTVVFQIYGKDHDGVDKALEKRGSGIRRLLMVAFFEYLAEEGEEKEANFIFGIEEPENDLHPGLQRELAQSFRQLADLGYQIIVTSHSPVFAGASPMEDLTLIIRKGGIARAIQQPELDTSEIAEELGVEPADQITGYKACVFVEGKSDIMFWKTVASKLKEGGHIEANFEDKGIGFIPVGGSNLKHWIDIRAMKRLNRRFGAVVDSDRKSQTDSIPQSKRNWENQCKQDGGTFFILRKREIENYLHRNAIEKSGRTLQQYGDFTDMKKLFGENVIKV</sequence>
<dbReference type="AlphaFoldDB" id="X1BJX3"/>
<dbReference type="InterPro" id="IPR027417">
    <property type="entry name" value="P-loop_NTPase"/>
</dbReference>
<dbReference type="PANTHER" id="PTHR43581">
    <property type="entry name" value="ATP/GTP PHOSPHATASE"/>
    <property type="match status" value="1"/>
</dbReference>
<proteinExistence type="predicted"/>
<evidence type="ECO:0000259" key="1">
    <source>
        <dbReference type="Pfam" id="PF13175"/>
    </source>
</evidence>
<feature type="non-terminal residue" evidence="3">
    <location>
        <position position="289"/>
    </location>
</feature>
<dbReference type="Pfam" id="PF13175">
    <property type="entry name" value="AAA_15"/>
    <property type="match status" value="1"/>
</dbReference>
<accession>X1BJX3</accession>
<protein>
    <submittedName>
        <fullName evidence="3">Uncharacterized protein</fullName>
    </submittedName>
</protein>
<name>X1BJX3_9ZZZZ</name>
<dbReference type="Gene3D" id="3.40.50.300">
    <property type="entry name" value="P-loop containing nucleotide triphosphate hydrolases"/>
    <property type="match status" value="1"/>
</dbReference>
<feature type="domain" description="OLD protein-like TOPRIM" evidence="2">
    <location>
        <begin position="150"/>
        <end position="219"/>
    </location>
</feature>
<comment type="caution">
    <text evidence="3">The sequence shown here is derived from an EMBL/GenBank/DDBJ whole genome shotgun (WGS) entry which is preliminary data.</text>
</comment>
<reference evidence="3" key="1">
    <citation type="journal article" date="2014" name="Front. Microbiol.">
        <title>High frequency of phylogenetically diverse reductive dehalogenase-homologous genes in deep subseafloor sedimentary metagenomes.</title>
        <authorList>
            <person name="Kawai M."/>
            <person name="Futagami T."/>
            <person name="Toyoda A."/>
            <person name="Takaki Y."/>
            <person name="Nishi S."/>
            <person name="Hori S."/>
            <person name="Arai W."/>
            <person name="Tsubouchi T."/>
            <person name="Morono Y."/>
            <person name="Uchiyama I."/>
            <person name="Ito T."/>
            <person name="Fujiyama A."/>
            <person name="Inagaki F."/>
            <person name="Takami H."/>
        </authorList>
    </citation>
    <scope>NUCLEOTIDE SEQUENCE</scope>
    <source>
        <strain evidence="3">Expedition CK06-06</strain>
    </source>
</reference>
<evidence type="ECO:0000313" key="3">
    <source>
        <dbReference type="EMBL" id="GAG95340.1"/>
    </source>
</evidence>
<dbReference type="EMBL" id="BART01022355">
    <property type="protein sequence ID" value="GAG95340.1"/>
    <property type="molecule type" value="Genomic_DNA"/>
</dbReference>
<gene>
    <name evidence="3" type="ORF">S01H4_40936</name>
</gene>
<dbReference type="InterPro" id="IPR041685">
    <property type="entry name" value="AAA_GajA/Old/RecF-like"/>
</dbReference>
<dbReference type="SUPFAM" id="SSF52540">
    <property type="entry name" value="P-loop containing nucleoside triphosphate hydrolases"/>
    <property type="match status" value="1"/>
</dbReference>
<dbReference type="Pfam" id="PF20469">
    <property type="entry name" value="OLD-like_TOPRIM"/>
    <property type="match status" value="1"/>
</dbReference>
<dbReference type="InterPro" id="IPR034139">
    <property type="entry name" value="TOPRIM_OLD"/>
</dbReference>